<evidence type="ECO:0000313" key="2">
    <source>
        <dbReference type="EMBL" id="OHA41749.1"/>
    </source>
</evidence>
<evidence type="ECO:0000256" key="1">
    <source>
        <dbReference type="SAM" id="Phobius"/>
    </source>
</evidence>
<proteinExistence type="predicted"/>
<keyword evidence="1" id="KW-1133">Transmembrane helix</keyword>
<evidence type="ECO:0000313" key="3">
    <source>
        <dbReference type="Proteomes" id="UP000176429"/>
    </source>
</evidence>
<keyword evidence="1" id="KW-0812">Transmembrane</keyword>
<dbReference type="EMBL" id="MHSH01000019">
    <property type="protein sequence ID" value="OHA41749.1"/>
    <property type="molecule type" value="Genomic_DNA"/>
</dbReference>
<keyword evidence="1" id="KW-0472">Membrane</keyword>
<comment type="caution">
    <text evidence="2">The sequence shown here is derived from an EMBL/GenBank/DDBJ whole genome shotgun (WGS) entry which is preliminary data.</text>
</comment>
<name>A0A1G2P200_9BACT</name>
<gene>
    <name evidence="2" type="ORF">A3H68_00900</name>
</gene>
<reference evidence="2 3" key="1">
    <citation type="journal article" date="2016" name="Nat. Commun.">
        <title>Thousands of microbial genomes shed light on interconnected biogeochemical processes in an aquifer system.</title>
        <authorList>
            <person name="Anantharaman K."/>
            <person name="Brown C.T."/>
            <person name="Hug L.A."/>
            <person name="Sharon I."/>
            <person name="Castelle C.J."/>
            <person name="Probst A.J."/>
            <person name="Thomas B.C."/>
            <person name="Singh A."/>
            <person name="Wilkins M.J."/>
            <person name="Karaoz U."/>
            <person name="Brodie E.L."/>
            <person name="Williams K.H."/>
            <person name="Hubbard S.S."/>
            <person name="Banfield J.F."/>
        </authorList>
    </citation>
    <scope>NUCLEOTIDE SEQUENCE [LARGE SCALE GENOMIC DNA]</scope>
</reference>
<feature type="transmembrane region" description="Helical" evidence="1">
    <location>
        <begin position="7"/>
        <end position="26"/>
    </location>
</feature>
<accession>A0A1G2P200</accession>
<dbReference type="Proteomes" id="UP000176429">
    <property type="component" value="Unassembled WGS sequence"/>
</dbReference>
<organism evidence="2 3">
    <name type="scientific">Candidatus Taylorbacteria bacterium RIFCSPLOWO2_02_FULL_46_40</name>
    <dbReference type="NCBI Taxonomy" id="1802329"/>
    <lineage>
        <taxon>Bacteria</taxon>
        <taxon>Candidatus Tayloriibacteriota</taxon>
    </lineage>
</organism>
<sequence length="96" mass="10790">MQPLIQKFIPYVALVIVLVFFGYRLLGTEEVPGPLIEESSLVSDTVGREFVVLLESLKKLEIDYTFFGSEAFKHLEDFSEEIAVQPVGRANPFAPI</sequence>
<protein>
    <submittedName>
        <fullName evidence="2">Uncharacterized protein</fullName>
    </submittedName>
</protein>
<dbReference type="AlphaFoldDB" id="A0A1G2P200"/>